<sequence length="104" mass="11355">MGDGRRALGLADRLGPQGGVVKSAVVSVTVEPPVDREKTCPFLLRMFPKLGSHHVLEEFGRPGRGKSVLRQVGTVHGTRVSPDDIKTLKRCNFQIGDFLDVAIY</sequence>
<dbReference type="EMBL" id="JASFZW010000005">
    <property type="protein sequence ID" value="KAK2078267.1"/>
    <property type="molecule type" value="Genomic_DNA"/>
</dbReference>
<dbReference type="Proteomes" id="UP001255856">
    <property type="component" value="Unassembled WGS sequence"/>
</dbReference>
<dbReference type="GO" id="GO:0005634">
    <property type="term" value="C:nucleus"/>
    <property type="evidence" value="ECO:0007669"/>
    <property type="project" value="TreeGrafter"/>
</dbReference>
<keyword evidence="3" id="KW-1185">Reference proteome</keyword>
<dbReference type="PANTHER" id="PTHR13082">
    <property type="entry name" value="SAP18"/>
    <property type="match status" value="1"/>
</dbReference>
<evidence type="ECO:0000313" key="2">
    <source>
        <dbReference type="EMBL" id="KAK2078267.1"/>
    </source>
</evidence>
<dbReference type="InterPro" id="IPR042534">
    <property type="entry name" value="SAP18_sf"/>
</dbReference>
<accession>A0AAD9ILP9</accession>
<dbReference type="Pfam" id="PF06487">
    <property type="entry name" value="SAP18"/>
    <property type="match status" value="1"/>
</dbReference>
<protein>
    <submittedName>
        <fullName evidence="2">Uncharacterized protein</fullName>
    </submittedName>
</protein>
<organism evidence="2 3">
    <name type="scientific">Prototheca wickerhamii</name>
    <dbReference type="NCBI Taxonomy" id="3111"/>
    <lineage>
        <taxon>Eukaryota</taxon>
        <taxon>Viridiplantae</taxon>
        <taxon>Chlorophyta</taxon>
        <taxon>core chlorophytes</taxon>
        <taxon>Trebouxiophyceae</taxon>
        <taxon>Chlorellales</taxon>
        <taxon>Chlorellaceae</taxon>
        <taxon>Prototheca</taxon>
    </lineage>
</organism>
<name>A0AAD9ILP9_PROWI</name>
<dbReference type="Gene3D" id="3.10.20.550">
    <property type="entry name" value="ASAP complex, SAP18 subunit"/>
    <property type="match status" value="2"/>
</dbReference>
<dbReference type="PANTHER" id="PTHR13082:SF0">
    <property type="entry name" value="HISTONE DEACETYLASE COMPLEX SUBUNIT SAP18"/>
    <property type="match status" value="1"/>
</dbReference>
<gene>
    <name evidence="2" type="ORF">QBZ16_004136</name>
</gene>
<evidence type="ECO:0000256" key="1">
    <source>
        <dbReference type="ARBA" id="ARBA00009143"/>
    </source>
</evidence>
<dbReference type="GO" id="GO:0003714">
    <property type="term" value="F:transcription corepressor activity"/>
    <property type="evidence" value="ECO:0007669"/>
    <property type="project" value="TreeGrafter"/>
</dbReference>
<comment type="caution">
    <text evidence="2">The sequence shown here is derived from an EMBL/GenBank/DDBJ whole genome shotgun (WGS) entry which is preliminary data.</text>
</comment>
<proteinExistence type="inferred from homology"/>
<comment type="similarity">
    <text evidence="1">Belongs to the SAP18 family.</text>
</comment>
<dbReference type="AlphaFoldDB" id="A0AAD9ILP9"/>
<reference evidence="2" key="1">
    <citation type="submission" date="2021-01" db="EMBL/GenBank/DDBJ databases">
        <authorList>
            <person name="Eckstrom K.M.E."/>
        </authorList>
    </citation>
    <scope>NUCLEOTIDE SEQUENCE</scope>
    <source>
        <strain evidence="2">UVCC 0001</strain>
    </source>
</reference>
<dbReference type="InterPro" id="IPR010516">
    <property type="entry name" value="SAP18"/>
</dbReference>
<evidence type="ECO:0000313" key="3">
    <source>
        <dbReference type="Proteomes" id="UP001255856"/>
    </source>
</evidence>